<dbReference type="GO" id="GO:0005886">
    <property type="term" value="C:plasma membrane"/>
    <property type="evidence" value="ECO:0007669"/>
    <property type="project" value="UniProtKB-SubCell"/>
</dbReference>
<dbReference type="GO" id="GO:0006605">
    <property type="term" value="P:protein targeting"/>
    <property type="evidence" value="ECO:0007669"/>
    <property type="project" value="UniProtKB-UniRule"/>
</dbReference>
<evidence type="ECO:0000256" key="6">
    <source>
        <dbReference type="ARBA" id="ARBA00022989"/>
    </source>
</evidence>
<dbReference type="PANTHER" id="PTHR30081">
    <property type="entry name" value="PROTEIN-EXPORT MEMBRANE PROTEIN SEC"/>
    <property type="match status" value="1"/>
</dbReference>
<dbReference type="FunFam" id="3.30.1360.200:FF:000001">
    <property type="entry name" value="Protein translocase subunit SecD"/>
    <property type="match status" value="1"/>
</dbReference>
<feature type="transmembrane region" description="Helical" evidence="11">
    <location>
        <begin position="506"/>
        <end position="527"/>
    </location>
</feature>
<evidence type="ECO:0000256" key="8">
    <source>
        <dbReference type="ARBA" id="ARBA00023136"/>
    </source>
</evidence>
<feature type="domain" description="SecD export protein N-terminal TM" evidence="13">
    <location>
        <begin position="1"/>
        <end position="102"/>
    </location>
</feature>
<organism evidence="16">
    <name type="scientific">Methylophaga aminisulfidivorans</name>
    <dbReference type="NCBI Taxonomy" id="230105"/>
    <lineage>
        <taxon>Bacteria</taxon>
        <taxon>Pseudomonadati</taxon>
        <taxon>Pseudomonadota</taxon>
        <taxon>Gammaproteobacteria</taxon>
        <taxon>Thiotrichales</taxon>
        <taxon>Piscirickettsiaceae</taxon>
        <taxon>Methylophaga</taxon>
    </lineage>
</organism>
<reference evidence="16" key="1">
    <citation type="journal article" date="2020" name="mSystems">
        <title>Genome- and Community-Level Interaction Insights into Carbon Utilization and Element Cycling Functions of Hydrothermarchaeota in Hydrothermal Sediment.</title>
        <authorList>
            <person name="Zhou Z."/>
            <person name="Liu Y."/>
            <person name="Xu W."/>
            <person name="Pan J."/>
            <person name="Luo Z.H."/>
            <person name="Li M."/>
        </authorList>
    </citation>
    <scope>NUCLEOTIDE SEQUENCE [LARGE SCALE GENOMIC DNA]</scope>
    <source>
        <strain evidence="16">HyVt-380</strain>
    </source>
</reference>
<dbReference type="GO" id="GO:0043952">
    <property type="term" value="P:protein transport by the Sec complex"/>
    <property type="evidence" value="ECO:0007669"/>
    <property type="project" value="UniProtKB-UniRule"/>
</dbReference>
<dbReference type="AlphaFoldDB" id="A0A7C1ZIQ7"/>
<dbReference type="InterPro" id="IPR027398">
    <property type="entry name" value="SecD-TM"/>
</dbReference>
<dbReference type="NCBIfam" id="TIGR01129">
    <property type="entry name" value="secD"/>
    <property type="match status" value="1"/>
</dbReference>
<evidence type="ECO:0000256" key="5">
    <source>
        <dbReference type="ARBA" id="ARBA00022927"/>
    </source>
</evidence>
<evidence type="ECO:0000256" key="10">
    <source>
        <dbReference type="ARBA" id="ARBA00068220"/>
    </source>
</evidence>
<evidence type="ECO:0000256" key="9">
    <source>
        <dbReference type="ARBA" id="ARBA00060774"/>
    </source>
</evidence>
<dbReference type="Pfam" id="PF13721">
    <property type="entry name" value="SecD-TM1"/>
    <property type="match status" value="1"/>
</dbReference>
<feature type="transmembrane region" description="Helical" evidence="11">
    <location>
        <begin position="456"/>
        <end position="475"/>
    </location>
</feature>
<dbReference type="InterPro" id="IPR022813">
    <property type="entry name" value="SecD/SecF_arch_bac"/>
</dbReference>
<protein>
    <recommendedName>
        <fullName evidence="10 11">Protein translocase subunit SecD</fullName>
    </recommendedName>
</protein>
<comment type="similarity">
    <text evidence="9 11">Belongs to the SecD/SecF family. SecD subfamily.</text>
</comment>
<evidence type="ECO:0000256" key="2">
    <source>
        <dbReference type="ARBA" id="ARBA00022448"/>
    </source>
</evidence>
<dbReference type="Gene3D" id="3.30.1360.200">
    <property type="match status" value="1"/>
</dbReference>
<sequence length="617" mass="66870">MNRYPLWKNILILTALLIAGLYALPNLYGDDPAVQISAGRTATVDLSLSEKAEAALKQANIEYKGVSLEDDKLLIRLTSADDQLKAKDVLNQAIKGDYIIALNLASTTPSWLASLGAEPMNLGLDLRGGVHFLMEVDMDAAIKQALDSYASDLRLALRDDKIRYKQIKVEGQEFIVVLRNTADKDKAESIIRRDMGDLQINEGDDTSGPTLSMTMTEKSLRETKNLALQQNIITLRNRINELGVAEPTVQQQGDNRIVVQLPGVQDTAQAKKILGATATLEFRLVDIEHDVQDAVNGRIPPNSVLYYSREGRPYLLDKRVMLTGEHIINAASTLDGQTGTPAVSVTLDGKGARAFSNVTGDNIGNPMAVVFIESKAETKLVDGKEVKVRRQLPEIINVATIRDQLSKKFQITGLDSTTEARDLALLLRAGALAAPIEIVEERTVGPSLGQDNIDQGFASVMIGFTFVLVFMLIWYRLFGLVANIALAANLIFIIALLSILQATLTLPGIAGIVLTVGMAVDANVLIFERIREELRIGNSPQSSINAGYSKAFSTIADANVTTLIAAIVLFGFGTGSIKGFAVTLALGIVTSMFTAIMGTRAVINLIYGRQHKPKLSI</sequence>
<accession>A0A7C1ZIQ7</accession>
<dbReference type="InterPro" id="IPR048631">
    <property type="entry name" value="SecD_1st"/>
</dbReference>
<keyword evidence="6 11" id="KW-1133">Transmembrane helix</keyword>
<feature type="domain" description="Protein translocase subunit SecDF P1" evidence="14">
    <location>
        <begin position="228"/>
        <end position="286"/>
    </location>
</feature>
<dbReference type="PANTHER" id="PTHR30081:SF1">
    <property type="entry name" value="PROTEIN TRANSLOCASE SUBUNIT SECD"/>
    <property type="match status" value="1"/>
</dbReference>
<evidence type="ECO:0000256" key="11">
    <source>
        <dbReference type="HAMAP-Rule" id="MF_01463"/>
    </source>
</evidence>
<gene>
    <name evidence="11 16" type="primary">secD</name>
    <name evidence="16" type="ORF">ENI26_12585</name>
</gene>
<feature type="domain" description="SecDF P1 head subdomain" evidence="15">
    <location>
        <begin position="305"/>
        <end position="434"/>
    </location>
</feature>
<dbReference type="Gene3D" id="3.30.70.260">
    <property type="match status" value="1"/>
</dbReference>
<evidence type="ECO:0000256" key="4">
    <source>
        <dbReference type="ARBA" id="ARBA00022692"/>
    </source>
</evidence>
<dbReference type="Gene3D" id="1.20.1640.10">
    <property type="entry name" value="Multidrug efflux transporter AcrB transmembrane domain"/>
    <property type="match status" value="1"/>
</dbReference>
<evidence type="ECO:0000259" key="14">
    <source>
        <dbReference type="Pfam" id="PF21760"/>
    </source>
</evidence>
<keyword evidence="3 11" id="KW-1003">Cell membrane</keyword>
<dbReference type="FunFam" id="3.30.70.3400:FF:000003">
    <property type="entry name" value="Preprotein translocase subunit SecD"/>
    <property type="match status" value="1"/>
</dbReference>
<dbReference type="InterPro" id="IPR054384">
    <property type="entry name" value="SecDF_P1_head"/>
</dbReference>
<dbReference type="Pfam" id="PF22599">
    <property type="entry name" value="SecDF_P1_head"/>
    <property type="match status" value="1"/>
</dbReference>
<evidence type="ECO:0000259" key="12">
    <source>
        <dbReference type="Pfam" id="PF02355"/>
    </source>
</evidence>
<dbReference type="InterPro" id="IPR022646">
    <property type="entry name" value="SecD/SecF_CS"/>
</dbReference>
<proteinExistence type="inferred from homology"/>
<dbReference type="InterPro" id="IPR048634">
    <property type="entry name" value="SecD_SecF_C"/>
</dbReference>
<feature type="transmembrane region" description="Helical" evidence="11">
    <location>
        <begin position="480"/>
        <end position="500"/>
    </location>
</feature>
<evidence type="ECO:0000256" key="7">
    <source>
        <dbReference type="ARBA" id="ARBA00023010"/>
    </source>
</evidence>
<dbReference type="GO" id="GO:0015450">
    <property type="term" value="F:protein-transporting ATPase activity"/>
    <property type="evidence" value="ECO:0007669"/>
    <property type="project" value="InterPro"/>
</dbReference>
<dbReference type="FunFam" id="1.20.1640.10:FF:000004">
    <property type="entry name" value="Protein translocase subunit SecD"/>
    <property type="match status" value="1"/>
</dbReference>
<comment type="caution">
    <text evidence="11">Lacks conserved residue(s) required for the propagation of feature annotation.</text>
</comment>
<keyword evidence="8 11" id="KW-0472">Membrane</keyword>
<evidence type="ECO:0000256" key="1">
    <source>
        <dbReference type="ARBA" id="ARBA00004651"/>
    </source>
</evidence>
<name>A0A7C1ZIQ7_9GAMM</name>
<keyword evidence="7 11" id="KW-0811">Translocation</keyword>
<dbReference type="Proteomes" id="UP000886384">
    <property type="component" value="Unassembled WGS sequence"/>
</dbReference>
<comment type="subunit">
    <text evidence="11">Forms a complex with SecF. Part of the essential Sec protein translocation apparatus which comprises SecA, SecYEG and auxiliary proteins SecDF-YajC and YidC.</text>
</comment>
<comment type="subcellular location">
    <subcellularLocation>
        <location evidence="1 11">Cell membrane</location>
        <topology evidence="1 11">Multi-pass membrane protein</topology>
    </subcellularLocation>
</comment>
<evidence type="ECO:0000313" key="16">
    <source>
        <dbReference type="EMBL" id="HEC75188.1"/>
    </source>
</evidence>
<dbReference type="Gene3D" id="3.30.70.3400">
    <property type="match status" value="2"/>
</dbReference>
<dbReference type="Pfam" id="PF21760">
    <property type="entry name" value="SecD_1st"/>
    <property type="match status" value="1"/>
</dbReference>
<keyword evidence="2 11" id="KW-0813">Transport</keyword>
<dbReference type="EMBL" id="DRHY01000293">
    <property type="protein sequence ID" value="HEC75188.1"/>
    <property type="molecule type" value="Genomic_DNA"/>
</dbReference>
<dbReference type="InterPro" id="IPR005791">
    <property type="entry name" value="SecD"/>
</dbReference>
<dbReference type="Pfam" id="PF02355">
    <property type="entry name" value="SecD_SecF_C"/>
    <property type="match status" value="1"/>
</dbReference>
<dbReference type="HAMAP" id="MF_01463_B">
    <property type="entry name" value="SecD_B"/>
    <property type="match status" value="1"/>
</dbReference>
<dbReference type="GO" id="GO:0065002">
    <property type="term" value="P:intracellular protein transmembrane transport"/>
    <property type="evidence" value="ECO:0007669"/>
    <property type="project" value="UniProtKB-UniRule"/>
</dbReference>
<feature type="domain" description="Protein export membrane protein SecD/SecF C-terminal" evidence="12">
    <location>
        <begin position="436"/>
        <end position="599"/>
    </location>
</feature>
<feature type="transmembrane region" description="Helical" evidence="11">
    <location>
        <begin position="584"/>
        <end position="607"/>
    </location>
</feature>
<keyword evidence="5 11" id="KW-0653">Protein transport</keyword>
<dbReference type="InterPro" id="IPR055344">
    <property type="entry name" value="SecD_SecF_C_bact"/>
</dbReference>
<comment type="function">
    <text evidence="11">Part of the Sec protein translocase complex. Interacts with the SecYEG preprotein conducting channel. SecDF uses the proton motive force (PMF) to complete protein translocation after the ATP-dependent function of SecA.</text>
</comment>
<evidence type="ECO:0000259" key="15">
    <source>
        <dbReference type="Pfam" id="PF22599"/>
    </source>
</evidence>
<dbReference type="NCBIfam" id="TIGR00916">
    <property type="entry name" value="2A0604s01"/>
    <property type="match status" value="1"/>
</dbReference>
<keyword evidence="4 11" id="KW-0812">Transmembrane</keyword>
<feature type="transmembrane region" description="Helical" evidence="11">
    <location>
        <begin position="548"/>
        <end position="572"/>
    </location>
</feature>
<comment type="caution">
    <text evidence="16">The sequence shown here is derived from an EMBL/GenBank/DDBJ whole genome shotgun (WGS) entry which is preliminary data.</text>
</comment>
<evidence type="ECO:0000259" key="13">
    <source>
        <dbReference type="Pfam" id="PF13721"/>
    </source>
</evidence>
<dbReference type="Pfam" id="PF07549">
    <property type="entry name" value="Sec_GG"/>
    <property type="match status" value="1"/>
</dbReference>
<evidence type="ECO:0000256" key="3">
    <source>
        <dbReference type="ARBA" id="ARBA00022475"/>
    </source>
</evidence>
<dbReference type="SUPFAM" id="SSF82866">
    <property type="entry name" value="Multidrug efflux transporter AcrB transmembrane domain"/>
    <property type="match status" value="1"/>
</dbReference>